<keyword evidence="7" id="KW-1185">Reference proteome</keyword>
<keyword evidence="4 5" id="KW-0472">Membrane</keyword>
<dbReference type="GO" id="GO:0009425">
    <property type="term" value="C:bacterial-type flagellum basal body"/>
    <property type="evidence" value="ECO:0007669"/>
    <property type="project" value="UniProtKB-SubCell"/>
</dbReference>
<dbReference type="GO" id="GO:0005886">
    <property type="term" value="C:plasma membrane"/>
    <property type="evidence" value="ECO:0007669"/>
    <property type="project" value="UniProtKB-SubCell"/>
</dbReference>
<dbReference type="Proteomes" id="UP000000445">
    <property type="component" value="Chromosome"/>
</dbReference>
<comment type="subcellular location">
    <subcellularLocation>
        <location evidence="5">Cell membrane</location>
    </subcellularLocation>
    <subcellularLocation>
        <location evidence="5">Bacterial flagellum basal body</location>
    </subcellularLocation>
</comment>
<protein>
    <recommendedName>
        <fullName evidence="5">Flagellar protein</fullName>
    </recommendedName>
</protein>
<dbReference type="NCBIfam" id="TIGR03500">
    <property type="entry name" value="FliO_TIGR"/>
    <property type="match status" value="1"/>
</dbReference>
<dbReference type="eggNOG" id="COG3190">
    <property type="taxonomic scope" value="Bacteria"/>
</dbReference>
<keyword evidence="1 5" id="KW-1003">Cell membrane</keyword>
<comment type="similarity">
    <text evidence="5">Belongs to the FliO/MopB family.</text>
</comment>
<evidence type="ECO:0000313" key="7">
    <source>
        <dbReference type="Proteomes" id="UP000000445"/>
    </source>
</evidence>
<evidence type="ECO:0000256" key="3">
    <source>
        <dbReference type="ARBA" id="ARBA00022989"/>
    </source>
</evidence>
<sequence length="98" mass="11455">MSAILQFLLAFGIVLFFLLIVYYFVRRGFFSQKGSSISIVERHYLDRKSFIAIVRVVDEYFVILVTDSGATVLKKLEDYRESDSFSSILFRKIGRRNK</sequence>
<name>B9KAS9_THENN</name>
<dbReference type="EMBL" id="CP000916">
    <property type="protein sequence ID" value="ACM24062.1"/>
    <property type="molecule type" value="Genomic_DNA"/>
</dbReference>
<dbReference type="HOGENOM" id="CLU_182369_0_0_0"/>
<keyword evidence="2 5" id="KW-0812">Transmembrane</keyword>
<accession>B9KAS9</accession>
<gene>
    <name evidence="6" type="ordered locus">CTN_1886</name>
</gene>
<evidence type="ECO:0000256" key="5">
    <source>
        <dbReference type="RuleBase" id="RU362064"/>
    </source>
</evidence>
<evidence type="ECO:0000256" key="1">
    <source>
        <dbReference type="ARBA" id="ARBA00022475"/>
    </source>
</evidence>
<dbReference type="AlphaFoldDB" id="B9KAS9"/>
<keyword evidence="6" id="KW-0282">Flagellum</keyword>
<keyword evidence="5" id="KW-0975">Bacterial flagellum</keyword>
<evidence type="ECO:0000256" key="2">
    <source>
        <dbReference type="ARBA" id="ARBA00022692"/>
    </source>
</evidence>
<dbReference type="KEGG" id="tna:CTN_1886"/>
<dbReference type="RefSeq" id="WP_015920298.1">
    <property type="nucleotide sequence ID" value="NC_011978.1"/>
</dbReference>
<keyword evidence="3 5" id="KW-1133">Transmembrane helix</keyword>
<keyword evidence="6" id="KW-0969">Cilium</keyword>
<evidence type="ECO:0000313" key="6">
    <source>
        <dbReference type="EMBL" id="ACM24062.1"/>
    </source>
</evidence>
<reference evidence="6 7" key="1">
    <citation type="journal article" date="2009" name="Biosci. Biotechnol. Biochem.">
        <title>WeGAS: a web-based microbial genome annotation system.</title>
        <authorList>
            <person name="Lee D."/>
            <person name="Seo H."/>
            <person name="Park C."/>
            <person name="Park K."/>
        </authorList>
    </citation>
    <scope>NUCLEOTIDE SEQUENCE [LARGE SCALE GENOMIC DNA]</scope>
    <source>
        <strain evidence="7">ATCC 49049 / DSM 4359 / NBRC 107923 / NS-E</strain>
    </source>
</reference>
<feature type="transmembrane region" description="Helical" evidence="5">
    <location>
        <begin position="6"/>
        <end position="25"/>
    </location>
</feature>
<dbReference type="GO" id="GO:0044781">
    <property type="term" value="P:bacterial-type flagellum organization"/>
    <property type="evidence" value="ECO:0007669"/>
    <property type="project" value="UniProtKB-UniRule"/>
</dbReference>
<dbReference type="Pfam" id="PF04347">
    <property type="entry name" value="FliO"/>
    <property type="match status" value="1"/>
</dbReference>
<evidence type="ECO:0000256" key="4">
    <source>
        <dbReference type="ARBA" id="ARBA00023136"/>
    </source>
</evidence>
<dbReference type="InterPro" id="IPR022781">
    <property type="entry name" value="Flagellar_biosynth_FliO"/>
</dbReference>
<proteinExistence type="inferred from homology"/>
<keyword evidence="6" id="KW-0966">Cell projection</keyword>
<organism evidence="6 7">
    <name type="scientific">Thermotoga neapolitana (strain ATCC 49049 / DSM 4359 / NBRC 107923 / NS-E)</name>
    <dbReference type="NCBI Taxonomy" id="309803"/>
    <lineage>
        <taxon>Bacteria</taxon>
        <taxon>Thermotogati</taxon>
        <taxon>Thermotogota</taxon>
        <taxon>Thermotogae</taxon>
        <taxon>Thermotogales</taxon>
        <taxon>Thermotogaceae</taxon>
        <taxon>Thermotoga</taxon>
    </lineage>
</organism>
<dbReference type="STRING" id="309803.CTN_1886"/>